<dbReference type="OrthoDB" id="6198786at2"/>
<accession>A0A1G9Y7F9</accession>
<dbReference type="Proteomes" id="UP000199671">
    <property type="component" value="Unassembled WGS sequence"/>
</dbReference>
<reference evidence="5 6" key="1">
    <citation type="submission" date="2016-10" db="EMBL/GenBank/DDBJ databases">
        <authorList>
            <person name="de Groot N.N."/>
        </authorList>
    </citation>
    <scope>NUCLEOTIDE SEQUENCE [LARGE SCALE GENOMIC DNA]</scope>
    <source>
        <strain evidence="5 6">KPR-7B</strain>
    </source>
</reference>
<keyword evidence="1" id="KW-0813">Transport</keyword>
<dbReference type="InterPro" id="IPR003593">
    <property type="entry name" value="AAA+_ATPase"/>
</dbReference>
<dbReference type="PROSITE" id="PS50893">
    <property type="entry name" value="ABC_TRANSPORTER_2"/>
    <property type="match status" value="1"/>
</dbReference>
<organism evidence="5 6">
    <name type="scientific">Actinomyces ruminicola</name>
    <dbReference type="NCBI Taxonomy" id="332524"/>
    <lineage>
        <taxon>Bacteria</taxon>
        <taxon>Bacillati</taxon>
        <taxon>Actinomycetota</taxon>
        <taxon>Actinomycetes</taxon>
        <taxon>Actinomycetales</taxon>
        <taxon>Actinomycetaceae</taxon>
        <taxon>Actinomyces</taxon>
    </lineage>
</organism>
<dbReference type="PANTHER" id="PTHR42939">
    <property type="entry name" value="ABC TRANSPORTER ATP-BINDING PROTEIN ALBC-RELATED"/>
    <property type="match status" value="1"/>
</dbReference>
<dbReference type="SMART" id="SM00382">
    <property type="entry name" value="AAA"/>
    <property type="match status" value="1"/>
</dbReference>
<dbReference type="GO" id="GO:0016887">
    <property type="term" value="F:ATP hydrolysis activity"/>
    <property type="evidence" value="ECO:0007669"/>
    <property type="project" value="InterPro"/>
</dbReference>
<evidence type="ECO:0000313" key="6">
    <source>
        <dbReference type="Proteomes" id="UP000199671"/>
    </source>
</evidence>
<feature type="domain" description="ABC transporter" evidence="4">
    <location>
        <begin position="15"/>
        <end position="235"/>
    </location>
</feature>
<proteinExistence type="predicted"/>
<dbReference type="PANTHER" id="PTHR42939:SF1">
    <property type="entry name" value="ABC TRANSPORTER ATP-BINDING PROTEIN ALBC-RELATED"/>
    <property type="match status" value="1"/>
</dbReference>
<dbReference type="RefSeq" id="WP_092611603.1">
    <property type="nucleotide sequence ID" value="NZ_FNHU01000011.1"/>
</dbReference>
<keyword evidence="3" id="KW-0067">ATP-binding</keyword>
<keyword evidence="2" id="KW-0547">Nucleotide-binding</keyword>
<name>A0A1G9Y7F9_9ACTO</name>
<evidence type="ECO:0000313" key="5">
    <source>
        <dbReference type="EMBL" id="SDN04576.1"/>
    </source>
</evidence>
<dbReference type="PROSITE" id="PS00211">
    <property type="entry name" value="ABC_TRANSPORTER_1"/>
    <property type="match status" value="1"/>
</dbReference>
<gene>
    <name evidence="5" type="ORF">SAMN04487766_11179</name>
</gene>
<evidence type="ECO:0000256" key="1">
    <source>
        <dbReference type="ARBA" id="ARBA00022448"/>
    </source>
</evidence>
<evidence type="ECO:0000259" key="4">
    <source>
        <dbReference type="PROSITE" id="PS50893"/>
    </source>
</evidence>
<dbReference type="InterPro" id="IPR027417">
    <property type="entry name" value="P-loop_NTPase"/>
</dbReference>
<dbReference type="Pfam" id="PF00005">
    <property type="entry name" value="ABC_tran"/>
    <property type="match status" value="1"/>
</dbReference>
<sequence>MPRTSPPASSGQVLITARDLAVGYGGNAVCGPASFTLRSGQALALVGVNGAGKSTLLRTCVGLLPPVEGEVTLLGRVPDSRSSRQRRAVARDMGEESFFPTLTVAEHLALVCYGHGVPDAERTTGDLLEEFNLAQLANALPDELSSGQRRRLALAAVLARPRRVLVMDEPEQRLDHVTRRALAHRVAAERKAGVGVLMACHDADFVRTAATGVLLVGADTRLLSVADGVRAMTEGEL</sequence>
<dbReference type="SUPFAM" id="SSF52540">
    <property type="entry name" value="P-loop containing nucleoside triphosphate hydrolases"/>
    <property type="match status" value="1"/>
</dbReference>
<dbReference type="InterPro" id="IPR051782">
    <property type="entry name" value="ABC_Transporter_VariousFunc"/>
</dbReference>
<dbReference type="GO" id="GO:0005524">
    <property type="term" value="F:ATP binding"/>
    <property type="evidence" value="ECO:0007669"/>
    <property type="project" value="UniProtKB-KW"/>
</dbReference>
<dbReference type="InterPro" id="IPR017871">
    <property type="entry name" value="ABC_transporter-like_CS"/>
</dbReference>
<dbReference type="AlphaFoldDB" id="A0A1G9Y7F9"/>
<dbReference type="InterPro" id="IPR003439">
    <property type="entry name" value="ABC_transporter-like_ATP-bd"/>
</dbReference>
<evidence type="ECO:0000256" key="3">
    <source>
        <dbReference type="ARBA" id="ARBA00022840"/>
    </source>
</evidence>
<dbReference type="Gene3D" id="3.40.50.300">
    <property type="entry name" value="P-loop containing nucleotide triphosphate hydrolases"/>
    <property type="match status" value="1"/>
</dbReference>
<dbReference type="EMBL" id="FNHU01000011">
    <property type="protein sequence ID" value="SDN04576.1"/>
    <property type="molecule type" value="Genomic_DNA"/>
</dbReference>
<protein>
    <submittedName>
        <fullName evidence="5">ABC transporter</fullName>
    </submittedName>
</protein>
<evidence type="ECO:0000256" key="2">
    <source>
        <dbReference type="ARBA" id="ARBA00022741"/>
    </source>
</evidence>